<protein>
    <submittedName>
        <fullName evidence="2">Uncharacterized protein</fullName>
    </submittedName>
</protein>
<keyword evidence="1" id="KW-1185">Reference proteome</keyword>
<dbReference type="WBParaSite" id="PgE041_g001_t01">
    <property type="protein sequence ID" value="PgE041_g001_t01"/>
    <property type="gene ID" value="PgE041_g001"/>
</dbReference>
<reference evidence="2" key="1">
    <citation type="submission" date="2022-11" db="UniProtKB">
        <authorList>
            <consortium name="WormBaseParasite"/>
        </authorList>
    </citation>
    <scope>IDENTIFICATION</scope>
</reference>
<accession>A0A915A0H1</accession>
<evidence type="ECO:0000313" key="1">
    <source>
        <dbReference type="Proteomes" id="UP000887569"/>
    </source>
</evidence>
<proteinExistence type="predicted"/>
<evidence type="ECO:0000313" key="2">
    <source>
        <dbReference type="WBParaSite" id="PgE041_g001_t01"/>
    </source>
</evidence>
<name>A0A915A0H1_PARUN</name>
<organism evidence="1 2">
    <name type="scientific">Parascaris univalens</name>
    <name type="common">Nematode worm</name>
    <dbReference type="NCBI Taxonomy" id="6257"/>
    <lineage>
        <taxon>Eukaryota</taxon>
        <taxon>Metazoa</taxon>
        <taxon>Ecdysozoa</taxon>
        <taxon>Nematoda</taxon>
        <taxon>Chromadorea</taxon>
        <taxon>Rhabditida</taxon>
        <taxon>Spirurina</taxon>
        <taxon>Ascaridomorpha</taxon>
        <taxon>Ascaridoidea</taxon>
        <taxon>Ascarididae</taxon>
        <taxon>Parascaris</taxon>
    </lineage>
</organism>
<dbReference type="Proteomes" id="UP000887569">
    <property type="component" value="Unplaced"/>
</dbReference>
<dbReference type="AlphaFoldDB" id="A0A915A0H1"/>
<sequence length="56" mass="6110">MIYLFSKDVAFSYAFADVSKPLMNSSRCSIHLLVRLKLNMVYSNGLVGTNGGDGHA</sequence>